<reference evidence="2 3" key="1">
    <citation type="submission" date="2016-11" db="EMBL/GenBank/DDBJ databases">
        <title>Study of marine rhodopsin-containing bacteria.</title>
        <authorList>
            <person name="Yoshizawa S."/>
            <person name="Kumagai Y."/>
            <person name="Kogure K."/>
        </authorList>
    </citation>
    <scope>NUCLEOTIDE SEQUENCE [LARGE SCALE GENOMIC DNA]</scope>
    <source>
        <strain evidence="2 3">SG-29</strain>
    </source>
</reference>
<organism evidence="2 3">
    <name type="scientific">Rubricoccus marinus</name>
    <dbReference type="NCBI Taxonomy" id="716817"/>
    <lineage>
        <taxon>Bacteria</taxon>
        <taxon>Pseudomonadati</taxon>
        <taxon>Rhodothermota</taxon>
        <taxon>Rhodothermia</taxon>
        <taxon>Rhodothermales</taxon>
        <taxon>Rubricoccaceae</taxon>
        <taxon>Rubricoccus</taxon>
    </lineage>
</organism>
<feature type="region of interest" description="Disordered" evidence="1">
    <location>
        <begin position="66"/>
        <end position="98"/>
    </location>
</feature>
<dbReference type="InParanoid" id="A0A259U1Z9"/>
<dbReference type="RefSeq" id="WP_094550049.1">
    <property type="nucleotide sequence ID" value="NZ_MQWB01000001.1"/>
</dbReference>
<protein>
    <submittedName>
        <fullName evidence="2">Uncharacterized protein</fullName>
    </submittedName>
</protein>
<keyword evidence="3" id="KW-1185">Reference proteome</keyword>
<evidence type="ECO:0000313" key="3">
    <source>
        <dbReference type="Proteomes" id="UP000216446"/>
    </source>
</evidence>
<dbReference type="EMBL" id="MQWB01000001">
    <property type="protein sequence ID" value="OZC04029.1"/>
    <property type="molecule type" value="Genomic_DNA"/>
</dbReference>
<evidence type="ECO:0000256" key="1">
    <source>
        <dbReference type="SAM" id="MobiDB-lite"/>
    </source>
</evidence>
<dbReference type="AlphaFoldDB" id="A0A259U1Z9"/>
<sequence>MRGRLWRAVEAAEAVLMDSAERGNIDGVLRAVHALTQASGAYARLIETGELEARLAALEASLEAAAETPATGAASRTAEASGARGGTARGFTSSPASA</sequence>
<name>A0A259U1Z9_9BACT</name>
<proteinExistence type="predicted"/>
<dbReference type="Proteomes" id="UP000216446">
    <property type="component" value="Unassembled WGS sequence"/>
</dbReference>
<comment type="caution">
    <text evidence="2">The sequence shown here is derived from an EMBL/GenBank/DDBJ whole genome shotgun (WGS) entry which is preliminary data.</text>
</comment>
<gene>
    <name evidence="2" type="ORF">BSZ36_14175</name>
</gene>
<accession>A0A259U1Z9</accession>
<evidence type="ECO:0000313" key="2">
    <source>
        <dbReference type="EMBL" id="OZC04029.1"/>
    </source>
</evidence>